<keyword evidence="5 7" id="KW-0472">Membrane</keyword>
<evidence type="ECO:0000256" key="6">
    <source>
        <dbReference type="SAM" id="MobiDB-lite"/>
    </source>
</evidence>
<feature type="transmembrane region" description="Helical" evidence="7">
    <location>
        <begin position="307"/>
        <end position="327"/>
    </location>
</feature>
<feature type="region of interest" description="Disordered" evidence="6">
    <location>
        <begin position="1"/>
        <end position="54"/>
    </location>
</feature>
<sequence>MDSTPPYHHNRSEPKSRTKSVSRLSQTEEIPHLSVSLIGSSPKPTPSPSTLSLKFPTSLPLQELLHLSPSPLRRSAKSRLTDRLEMADEAVVEPVGSRRRCRSRAAQLGLMGCASPRNVRRSRRRSELDASKEEKDLGLAEDVGKPRKRRHSTRSKKEKLSLVPSSVPSSSSSPKPIEEDQGGLDRIGQLISDLVMWRDVAKSSLWFGFGCLFFLSSCFAQGVTFSIFSAVSKLGMLFLGGSFFSNSLSQRDYNEKKFRLKEEDILRVAKVILPFTNLAISKTRELFSGEPSMTLKVAPFLLLGAEYGHLITMWRLSAFAFISLVLLRYCRQHMVEELEDKEVEGEQNQQQALVLADAGRQQK</sequence>
<evidence type="ECO:0000256" key="5">
    <source>
        <dbReference type="ARBA" id="ARBA00023136"/>
    </source>
</evidence>
<proteinExistence type="predicted"/>
<dbReference type="EMBL" id="BTGU01000048">
    <property type="protein sequence ID" value="GMN53852.1"/>
    <property type="molecule type" value="Genomic_DNA"/>
</dbReference>
<keyword evidence="3" id="KW-0256">Endoplasmic reticulum</keyword>
<reference evidence="9" key="1">
    <citation type="submission" date="2023-07" db="EMBL/GenBank/DDBJ databases">
        <title>draft genome sequence of fig (Ficus carica).</title>
        <authorList>
            <person name="Takahashi T."/>
            <person name="Nishimura K."/>
        </authorList>
    </citation>
    <scope>NUCLEOTIDE SEQUENCE</scope>
</reference>
<comment type="subcellular location">
    <subcellularLocation>
        <location evidence="1">Endoplasmic reticulum membrane</location>
        <topology evidence="1">Multi-pass membrane protein</topology>
    </subcellularLocation>
</comment>
<evidence type="ECO:0000313" key="10">
    <source>
        <dbReference type="Proteomes" id="UP001187192"/>
    </source>
</evidence>
<dbReference type="PANTHER" id="PTHR46626:SF2">
    <property type="entry name" value="RETICULON-LIKE PROTEIN B17"/>
    <property type="match status" value="1"/>
</dbReference>
<dbReference type="Proteomes" id="UP001187192">
    <property type="component" value="Unassembled WGS sequence"/>
</dbReference>
<evidence type="ECO:0000256" key="2">
    <source>
        <dbReference type="ARBA" id="ARBA00022692"/>
    </source>
</evidence>
<dbReference type="InterPro" id="IPR003388">
    <property type="entry name" value="Reticulon"/>
</dbReference>
<dbReference type="PANTHER" id="PTHR46626">
    <property type="entry name" value="RETICULON-LIKE PROTEIN B17"/>
    <property type="match status" value="1"/>
</dbReference>
<evidence type="ECO:0000256" key="1">
    <source>
        <dbReference type="ARBA" id="ARBA00004477"/>
    </source>
</evidence>
<evidence type="ECO:0000259" key="8">
    <source>
        <dbReference type="Pfam" id="PF02453"/>
    </source>
</evidence>
<comment type="caution">
    <text evidence="9">The sequence shown here is derived from an EMBL/GenBank/DDBJ whole genome shotgun (WGS) entry which is preliminary data.</text>
</comment>
<dbReference type="AlphaFoldDB" id="A0AA88AIT4"/>
<name>A0AA88AIT4_FICCA</name>
<dbReference type="InterPro" id="IPR044647">
    <property type="entry name" value="RTNLB17/18/21"/>
</dbReference>
<evidence type="ECO:0000256" key="4">
    <source>
        <dbReference type="ARBA" id="ARBA00022989"/>
    </source>
</evidence>
<evidence type="ECO:0000313" key="9">
    <source>
        <dbReference type="EMBL" id="GMN53852.1"/>
    </source>
</evidence>
<feature type="compositionally biased region" description="Basic residues" evidence="6">
    <location>
        <begin position="146"/>
        <end position="157"/>
    </location>
</feature>
<organism evidence="9 10">
    <name type="scientific">Ficus carica</name>
    <name type="common">Common fig</name>
    <dbReference type="NCBI Taxonomy" id="3494"/>
    <lineage>
        <taxon>Eukaryota</taxon>
        <taxon>Viridiplantae</taxon>
        <taxon>Streptophyta</taxon>
        <taxon>Embryophyta</taxon>
        <taxon>Tracheophyta</taxon>
        <taxon>Spermatophyta</taxon>
        <taxon>Magnoliopsida</taxon>
        <taxon>eudicotyledons</taxon>
        <taxon>Gunneridae</taxon>
        <taxon>Pentapetalae</taxon>
        <taxon>rosids</taxon>
        <taxon>fabids</taxon>
        <taxon>Rosales</taxon>
        <taxon>Moraceae</taxon>
        <taxon>Ficeae</taxon>
        <taxon>Ficus</taxon>
    </lineage>
</organism>
<feature type="compositionally biased region" description="Low complexity" evidence="6">
    <location>
        <begin position="161"/>
        <end position="175"/>
    </location>
</feature>
<dbReference type="Pfam" id="PF02453">
    <property type="entry name" value="Reticulon"/>
    <property type="match status" value="1"/>
</dbReference>
<feature type="compositionally biased region" description="Polar residues" evidence="6">
    <location>
        <begin position="19"/>
        <end position="28"/>
    </location>
</feature>
<keyword evidence="4 7" id="KW-1133">Transmembrane helix</keyword>
<feature type="transmembrane region" description="Helical" evidence="7">
    <location>
        <begin position="205"/>
        <end position="228"/>
    </location>
</feature>
<feature type="domain" description="Reticulon" evidence="8">
    <location>
        <begin position="192"/>
        <end position="326"/>
    </location>
</feature>
<evidence type="ECO:0000256" key="3">
    <source>
        <dbReference type="ARBA" id="ARBA00022824"/>
    </source>
</evidence>
<feature type="region of interest" description="Disordered" evidence="6">
    <location>
        <begin position="116"/>
        <end position="181"/>
    </location>
</feature>
<keyword evidence="2 7" id="KW-0812">Transmembrane</keyword>
<evidence type="ECO:0000256" key="7">
    <source>
        <dbReference type="SAM" id="Phobius"/>
    </source>
</evidence>
<dbReference type="GO" id="GO:0005789">
    <property type="term" value="C:endoplasmic reticulum membrane"/>
    <property type="evidence" value="ECO:0007669"/>
    <property type="project" value="UniProtKB-SubCell"/>
</dbReference>
<accession>A0AA88AIT4</accession>
<protein>
    <recommendedName>
        <fullName evidence="8">Reticulon domain-containing protein</fullName>
    </recommendedName>
</protein>
<keyword evidence="10" id="KW-1185">Reference proteome</keyword>
<feature type="compositionally biased region" description="Basic and acidic residues" evidence="6">
    <location>
        <begin position="125"/>
        <end position="145"/>
    </location>
</feature>
<gene>
    <name evidence="9" type="ORF">TIFTF001_022981</name>
</gene>